<dbReference type="GO" id="GO:0016887">
    <property type="term" value="F:ATP hydrolysis activity"/>
    <property type="evidence" value="ECO:0007669"/>
    <property type="project" value="InterPro"/>
</dbReference>
<dbReference type="AlphaFoldDB" id="A0A9D7XRR9"/>
<evidence type="ECO:0000256" key="5">
    <source>
        <dbReference type="ARBA" id="ARBA00022840"/>
    </source>
</evidence>
<feature type="domain" description="ABC transporter" evidence="9">
    <location>
        <begin position="370"/>
        <end position="605"/>
    </location>
</feature>
<evidence type="ECO:0000256" key="3">
    <source>
        <dbReference type="ARBA" id="ARBA00022692"/>
    </source>
</evidence>
<keyword evidence="4" id="KW-0547">Nucleotide-binding</keyword>
<evidence type="ECO:0000313" key="11">
    <source>
        <dbReference type="EMBL" id="MBK9981628.1"/>
    </source>
</evidence>
<keyword evidence="7 8" id="KW-0472">Membrane</keyword>
<evidence type="ECO:0000313" key="12">
    <source>
        <dbReference type="Proteomes" id="UP000808337"/>
    </source>
</evidence>
<dbReference type="Gene3D" id="1.20.1560.10">
    <property type="entry name" value="ABC transporter type 1, transmembrane domain"/>
    <property type="match status" value="1"/>
</dbReference>
<organism evidence="11 12">
    <name type="scientific">Candidatus Opimibacter skivensis</name>
    <dbReference type="NCBI Taxonomy" id="2982028"/>
    <lineage>
        <taxon>Bacteria</taxon>
        <taxon>Pseudomonadati</taxon>
        <taxon>Bacteroidota</taxon>
        <taxon>Saprospiria</taxon>
        <taxon>Saprospirales</taxon>
        <taxon>Saprospiraceae</taxon>
        <taxon>Candidatus Opimibacter</taxon>
    </lineage>
</organism>
<protein>
    <submittedName>
        <fullName evidence="11">ABC transporter ATP-binding protein</fullName>
    </submittedName>
</protein>
<feature type="transmembrane region" description="Helical" evidence="8">
    <location>
        <begin position="177"/>
        <end position="208"/>
    </location>
</feature>
<dbReference type="Gene3D" id="3.40.50.300">
    <property type="entry name" value="P-loop containing nucleotide triphosphate hydrolases"/>
    <property type="match status" value="1"/>
</dbReference>
<dbReference type="GO" id="GO:0005524">
    <property type="term" value="F:ATP binding"/>
    <property type="evidence" value="ECO:0007669"/>
    <property type="project" value="UniProtKB-KW"/>
</dbReference>
<feature type="transmembrane region" description="Helical" evidence="8">
    <location>
        <begin position="89"/>
        <end position="107"/>
    </location>
</feature>
<dbReference type="SUPFAM" id="SSF52540">
    <property type="entry name" value="P-loop containing nucleoside triphosphate hydrolases"/>
    <property type="match status" value="1"/>
</dbReference>
<proteinExistence type="predicted"/>
<dbReference type="InterPro" id="IPR039421">
    <property type="entry name" value="Type_1_exporter"/>
</dbReference>
<keyword evidence="6 8" id="KW-1133">Transmembrane helix</keyword>
<keyword evidence="5 11" id="KW-0067">ATP-binding</keyword>
<evidence type="ECO:0000256" key="6">
    <source>
        <dbReference type="ARBA" id="ARBA00022989"/>
    </source>
</evidence>
<dbReference type="CDD" id="cd18552">
    <property type="entry name" value="ABC_6TM_MsbA_like"/>
    <property type="match status" value="1"/>
</dbReference>
<feature type="transmembrane region" description="Helical" evidence="8">
    <location>
        <begin position="23"/>
        <end position="48"/>
    </location>
</feature>
<dbReference type="PROSITE" id="PS50929">
    <property type="entry name" value="ABC_TM1F"/>
    <property type="match status" value="1"/>
</dbReference>
<dbReference type="Pfam" id="PF00664">
    <property type="entry name" value="ABC_membrane"/>
    <property type="match status" value="1"/>
</dbReference>
<evidence type="ECO:0000256" key="2">
    <source>
        <dbReference type="ARBA" id="ARBA00022448"/>
    </source>
</evidence>
<reference evidence="11 12" key="1">
    <citation type="submission" date="2020-10" db="EMBL/GenBank/DDBJ databases">
        <title>Connecting structure to function with the recovery of over 1000 high-quality activated sludge metagenome-assembled genomes encoding full-length rRNA genes using long-read sequencing.</title>
        <authorList>
            <person name="Singleton C.M."/>
            <person name="Petriglieri F."/>
            <person name="Kristensen J.M."/>
            <person name="Kirkegaard R.H."/>
            <person name="Michaelsen T.Y."/>
            <person name="Andersen M.H."/>
            <person name="Karst S.M."/>
            <person name="Dueholm M.S."/>
            <person name="Nielsen P.H."/>
            <person name="Albertsen M."/>
        </authorList>
    </citation>
    <scope>NUCLEOTIDE SEQUENCE [LARGE SCALE GENOMIC DNA]</scope>
    <source>
        <strain evidence="11">Ribe_18-Q3-R11-54_MAXAC.273</strain>
    </source>
</reference>
<comment type="subcellular location">
    <subcellularLocation>
        <location evidence="1">Cell membrane</location>
        <topology evidence="1">Multi-pass membrane protein</topology>
    </subcellularLocation>
</comment>
<dbReference type="Pfam" id="PF00005">
    <property type="entry name" value="ABC_tran"/>
    <property type="match status" value="1"/>
</dbReference>
<dbReference type="GO" id="GO:0015421">
    <property type="term" value="F:ABC-type oligopeptide transporter activity"/>
    <property type="evidence" value="ECO:0007669"/>
    <property type="project" value="TreeGrafter"/>
</dbReference>
<feature type="transmembrane region" description="Helical" evidence="8">
    <location>
        <begin position="279"/>
        <end position="297"/>
    </location>
</feature>
<dbReference type="PROSITE" id="PS50893">
    <property type="entry name" value="ABC_TRANSPORTER_2"/>
    <property type="match status" value="1"/>
</dbReference>
<dbReference type="InterPro" id="IPR036640">
    <property type="entry name" value="ABC1_TM_sf"/>
</dbReference>
<evidence type="ECO:0000259" key="9">
    <source>
        <dbReference type="PROSITE" id="PS50893"/>
    </source>
</evidence>
<dbReference type="InterPro" id="IPR011527">
    <property type="entry name" value="ABC1_TM_dom"/>
</dbReference>
<keyword evidence="3 8" id="KW-0812">Transmembrane</keyword>
<dbReference type="PANTHER" id="PTHR43394">
    <property type="entry name" value="ATP-DEPENDENT PERMEASE MDL1, MITOCHONDRIAL"/>
    <property type="match status" value="1"/>
</dbReference>
<sequence length="609" mass="69196">MVTQGQTPARQLLFYLRRYKGPVLMNILCNILMAISMVISIPIIIPFFQILFGRVKPSTAPVAFSVNNIQSWLEYVFGRLVELYSQETALLLVCITFVIIFFLKNLFRYLSLVFMAQVRNGIVRDVRNSVFEKYMQLPLAYFTRGKKGDLMSRISTDVQEIEYSILNVIEAIFKEPIVIIGSITFMLFTSLRLTIFVFVLILITVFIVGRISRNLKRQSKEAQSRLADLVIHVEESLNGMRIIQGFNAQQYQRNRFSVINERYKKLLTRIMYRRDLSSPLSETLGIVIVSVLLWYGAHLVFTSEIKPETFFAFLYAFFNVIAPSKSFSSAYYNIQKGLAAVERVNEIIDNKEEILQKSEPKQIQSFEKSIVFENVGFQYNEGGDWVLKNINLTVPKGQVLAVIGSSGSGKSTLADLLPRFHDVTEGHIYFDGTDIREFNIKQLRSLMGIVNQDPVLFHDTIFNNIAFGRPEATMEEVINVATIAQMHDFIMGQPLGYNTVLGDRGSTLSGGERQRLTLARALLVNPPILILDEATASLDSKSERLVQEALSKVMEGRTSIVIAHRLSTVQHADQIIVLQDGKIVESGDHASLMQRQGEYYKFVGLQWLQ</sequence>
<dbReference type="FunFam" id="3.40.50.300:FF:000287">
    <property type="entry name" value="Multidrug ABC transporter ATP-binding protein"/>
    <property type="match status" value="1"/>
</dbReference>
<dbReference type="PROSITE" id="PS00211">
    <property type="entry name" value="ABC_TRANSPORTER_1"/>
    <property type="match status" value="1"/>
</dbReference>
<evidence type="ECO:0000256" key="4">
    <source>
        <dbReference type="ARBA" id="ARBA00022741"/>
    </source>
</evidence>
<evidence type="ECO:0000256" key="1">
    <source>
        <dbReference type="ARBA" id="ARBA00004651"/>
    </source>
</evidence>
<dbReference type="InterPro" id="IPR017871">
    <property type="entry name" value="ABC_transporter-like_CS"/>
</dbReference>
<dbReference type="InterPro" id="IPR003593">
    <property type="entry name" value="AAA+_ATPase"/>
</dbReference>
<keyword evidence="2" id="KW-0813">Transport</keyword>
<gene>
    <name evidence="11" type="ORF">IPP15_04260</name>
</gene>
<dbReference type="PANTHER" id="PTHR43394:SF1">
    <property type="entry name" value="ATP-BINDING CASSETTE SUB-FAMILY B MEMBER 10, MITOCHONDRIAL"/>
    <property type="match status" value="1"/>
</dbReference>
<dbReference type="GO" id="GO:0005886">
    <property type="term" value="C:plasma membrane"/>
    <property type="evidence" value="ECO:0007669"/>
    <property type="project" value="UniProtKB-SubCell"/>
</dbReference>
<name>A0A9D7XRR9_9BACT</name>
<dbReference type="EMBL" id="JADKGY010000001">
    <property type="protein sequence ID" value="MBK9981628.1"/>
    <property type="molecule type" value="Genomic_DNA"/>
</dbReference>
<comment type="caution">
    <text evidence="11">The sequence shown here is derived from an EMBL/GenBank/DDBJ whole genome shotgun (WGS) entry which is preliminary data.</text>
</comment>
<dbReference type="Proteomes" id="UP000808337">
    <property type="component" value="Unassembled WGS sequence"/>
</dbReference>
<dbReference type="SUPFAM" id="SSF90123">
    <property type="entry name" value="ABC transporter transmembrane region"/>
    <property type="match status" value="1"/>
</dbReference>
<evidence type="ECO:0000256" key="8">
    <source>
        <dbReference type="SAM" id="Phobius"/>
    </source>
</evidence>
<dbReference type="InterPro" id="IPR027417">
    <property type="entry name" value="P-loop_NTPase"/>
</dbReference>
<dbReference type="SMART" id="SM00382">
    <property type="entry name" value="AAA"/>
    <property type="match status" value="1"/>
</dbReference>
<accession>A0A9D7XRR9</accession>
<evidence type="ECO:0000256" key="7">
    <source>
        <dbReference type="ARBA" id="ARBA00023136"/>
    </source>
</evidence>
<dbReference type="InterPro" id="IPR003439">
    <property type="entry name" value="ABC_transporter-like_ATP-bd"/>
</dbReference>
<evidence type="ECO:0000259" key="10">
    <source>
        <dbReference type="PROSITE" id="PS50929"/>
    </source>
</evidence>
<feature type="domain" description="ABC transmembrane type-1" evidence="10">
    <location>
        <begin position="75"/>
        <end position="336"/>
    </location>
</feature>